<dbReference type="OrthoDB" id="9907187at2759"/>
<keyword evidence="3" id="KW-0812">Transmembrane</keyword>
<evidence type="ECO:0000256" key="3">
    <source>
        <dbReference type="SAM" id="Phobius"/>
    </source>
</evidence>
<sequence length="381" mass="42789">MSEVKQRKKKGIPSSKGDEDAQKLKKHHSSSGNVSPGVSRAARCIWMDSWVALSVVALAACLLLAWFLFQQSSRFADMEKRCNFLQQEAERFLDVENKVSLISEKLESSDSILQESASSISVMTEFEQELSSLHNTMGEIENNEQTLFIKMQGAKEKLQNITSSWRRSVDGMNTSTGGIKSEAKFVHAEVTSQINEVDQRIKSLAERLKDLEGSTARNIRTVKRQEDDEFTRVELKLDSQAMAIEKLEGEQNGLFAKNTDLRQKLAAYEPKIEECKTHLPKIENAIHSILRLSSELLNMEKKIEGLAAQLYAVESNMLKTVSDTVAMQNVLEGAQYNDSVSKLRNKTVFAEEVARDVKVSSSAERISLEGYKLESDRDGDK</sequence>
<evidence type="ECO:0000313" key="5">
    <source>
        <dbReference type="Proteomes" id="UP000198323"/>
    </source>
</evidence>
<dbReference type="PANTHER" id="PTHR21734:SF11">
    <property type="entry name" value="INHIBITOR OF NUCLEAR FACTOR KAPPA-B KINASE-INTERACTING PROTEIN"/>
    <property type="match status" value="1"/>
</dbReference>
<feature type="region of interest" description="Disordered" evidence="2">
    <location>
        <begin position="1"/>
        <end position="37"/>
    </location>
</feature>
<evidence type="ECO:0000256" key="1">
    <source>
        <dbReference type="SAM" id="Coils"/>
    </source>
</evidence>
<keyword evidence="1" id="KW-0175">Coiled coil</keyword>
<keyword evidence="3" id="KW-0472">Membrane</keyword>
<dbReference type="Proteomes" id="UP000198323">
    <property type="component" value="Unassembled WGS sequence"/>
</dbReference>
<dbReference type="EMBL" id="MCFN01000102">
    <property type="protein sequence ID" value="OXB65181.1"/>
    <property type="molecule type" value="Genomic_DNA"/>
</dbReference>
<organism evidence="4 5">
    <name type="scientific">Callipepla squamata</name>
    <name type="common">Scaled quail</name>
    <dbReference type="NCBI Taxonomy" id="9009"/>
    <lineage>
        <taxon>Eukaryota</taxon>
        <taxon>Metazoa</taxon>
        <taxon>Chordata</taxon>
        <taxon>Craniata</taxon>
        <taxon>Vertebrata</taxon>
        <taxon>Euteleostomi</taxon>
        <taxon>Archelosauria</taxon>
        <taxon>Archosauria</taxon>
        <taxon>Dinosauria</taxon>
        <taxon>Saurischia</taxon>
        <taxon>Theropoda</taxon>
        <taxon>Coelurosauria</taxon>
        <taxon>Aves</taxon>
        <taxon>Neognathae</taxon>
        <taxon>Galloanserae</taxon>
        <taxon>Galliformes</taxon>
        <taxon>Odontophoridae</taxon>
        <taxon>Callipepla</taxon>
    </lineage>
</organism>
<name>A0A226NCA3_CALSU</name>
<dbReference type="STRING" id="9009.A0A226NCA3"/>
<dbReference type="InterPro" id="IPR024152">
    <property type="entry name" value="Inh_kappa-B_kinase-int"/>
</dbReference>
<protein>
    <recommendedName>
        <fullName evidence="6">Inhibitor of nuclear factor kappa-B kinase-interacting protein</fullName>
    </recommendedName>
</protein>
<feature type="compositionally biased region" description="Basic residues" evidence="2">
    <location>
        <begin position="1"/>
        <end position="11"/>
    </location>
</feature>
<evidence type="ECO:0000313" key="4">
    <source>
        <dbReference type="EMBL" id="OXB65181.1"/>
    </source>
</evidence>
<dbReference type="AlphaFoldDB" id="A0A226NCA3"/>
<evidence type="ECO:0000256" key="2">
    <source>
        <dbReference type="SAM" id="MobiDB-lite"/>
    </source>
</evidence>
<proteinExistence type="predicted"/>
<evidence type="ECO:0008006" key="6">
    <source>
        <dbReference type="Google" id="ProtNLM"/>
    </source>
</evidence>
<dbReference type="SUPFAM" id="SSF57997">
    <property type="entry name" value="Tropomyosin"/>
    <property type="match status" value="1"/>
</dbReference>
<feature type="transmembrane region" description="Helical" evidence="3">
    <location>
        <begin position="50"/>
        <end position="69"/>
    </location>
</feature>
<keyword evidence="3" id="KW-1133">Transmembrane helix</keyword>
<gene>
    <name evidence="4" type="ORF">ASZ78_005297</name>
</gene>
<dbReference type="Gene3D" id="1.10.287.1490">
    <property type="match status" value="1"/>
</dbReference>
<reference evidence="4 5" key="1">
    <citation type="submission" date="2016-07" db="EMBL/GenBank/DDBJ databases">
        <title>Disparate Historic Effective Population Sizes Predicted by Modern Levels of Genome Diversity for the Scaled Quail (Callipepla squamata) and the Northern Bobwhite (Colinus virginianus): Inferences from First and Second Generation Draft Genome Assemblies for Sympatric New World Quail.</title>
        <authorList>
            <person name="Oldeschulte D.L."/>
            <person name="Halley Y.A."/>
            <person name="Bhattarai E.K."/>
            <person name="Brashear W.A."/>
            <person name="Hill J."/>
            <person name="Metz R.P."/>
            <person name="Johnson C.D."/>
            <person name="Rollins D."/>
            <person name="Peterson M.J."/>
            <person name="Bickhart D.M."/>
            <person name="Decker J.E."/>
            <person name="Seabury C.M."/>
        </authorList>
    </citation>
    <scope>NUCLEOTIDE SEQUENCE [LARGE SCALE GENOMIC DNA]</scope>
    <source>
        <strain evidence="4 5">Texas</strain>
        <tissue evidence="4">Leg muscle</tissue>
    </source>
</reference>
<feature type="coiled-coil region" evidence="1">
    <location>
        <begin position="187"/>
        <end position="214"/>
    </location>
</feature>
<comment type="caution">
    <text evidence="4">The sequence shown here is derived from an EMBL/GenBank/DDBJ whole genome shotgun (WGS) entry which is preliminary data.</text>
</comment>
<keyword evidence="5" id="KW-1185">Reference proteome</keyword>
<accession>A0A226NCA3</accession>
<dbReference type="PANTHER" id="PTHR21734">
    <property type="entry name" value="INHIBITOR OF NUCLEAR FACTOR KAPPA-B KINASE-INTERACTING PROTEIN"/>
    <property type="match status" value="1"/>
</dbReference>